<dbReference type="InterPro" id="IPR010300">
    <property type="entry name" value="CDO_1"/>
</dbReference>
<proteinExistence type="inferred from homology"/>
<evidence type="ECO:0000256" key="4">
    <source>
        <dbReference type="ARBA" id="ARBA00023002"/>
    </source>
</evidence>
<accession>A0ABW9FG86</accession>
<dbReference type="InterPro" id="IPR011051">
    <property type="entry name" value="RmlC_Cupin_sf"/>
</dbReference>
<dbReference type="Gene3D" id="2.60.120.10">
    <property type="entry name" value="Jelly Rolls"/>
    <property type="match status" value="1"/>
</dbReference>
<protein>
    <submittedName>
        <fullName evidence="6">Cysteine dioxygenase family protein</fullName>
    </submittedName>
</protein>
<comment type="similarity">
    <text evidence="1">Belongs to the cysteine dioxygenase family.</text>
</comment>
<evidence type="ECO:0000256" key="3">
    <source>
        <dbReference type="ARBA" id="ARBA00022964"/>
    </source>
</evidence>
<organism evidence="6 7">
    <name type="scientific">Rhodococcus parequi</name>
    <dbReference type="NCBI Taxonomy" id="3137122"/>
    <lineage>
        <taxon>Bacteria</taxon>
        <taxon>Bacillati</taxon>
        <taxon>Actinomycetota</taxon>
        <taxon>Actinomycetes</taxon>
        <taxon>Mycobacteriales</taxon>
        <taxon>Nocardiaceae</taxon>
        <taxon>Rhodococcus</taxon>
    </lineage>
</organism>
<dbReference type="Pfam" id="PF05995">
    <property type="entry name" value="CDO_I"/>
    <property type="match status" value="1"/>
</dbReference>
<name>A0ABW9FG86_9NOCA</name>
<evidence type="ECO:0000313" key="7">
    <source>
        <dbReference type="Proteomes" id="UP001629745"/>
    </source>
</evidence>
<evidence type="ECO:0000256" key="5">
    <source>
        <dbReference type="ARBA" id="ARBA00023004"/>
    </source>
</evidence>
<reference evidence="6 7" key="1">
    <citation type="submission" date="2023-11" db="EMBL/GenBank/DDBJ databases">
        <authorList>
            <person name="Val-Calvo J."/>
            <person name="Scortti M."/>
            <person name="Vazquez-Boland J."/>
        </authorList>
    </citation>
    <scope>NUCLEOTIDE SEQUENCE [LARGE SCALE GENOMIC DNA]</scope>
    <source>
        <strain evidence="6 7">PAM 2766</strain>
    </source>
</reference>
<dbReference type="PANTHER" id="PTHR12918:SF1">
    <property type="entry name" value="CYSTEINE DIOXYGENASE TYPE 1"/>
    <property type="match status" value="1"/>
</dbReference>
<gene>
    <name evidence="6" type="ORF">ABEU20_003143</name>
</gene>
<dbReference type="EMBL" id="JBDLNV010000004">
    <property type="protein sequence ID" value="MFM1724554.1"/>
    <property type="molecule type" value="Genomic_DNA"/>
</dbReference>
<evidence type="ECO:0000256" key="1">
    <source>
        <dbReference type="ARBA" id="ARBA00006622"/>
    </source>
</evidence>
<evidence type="ECO:0000313" key="6">
    <source>
        <dbReference type="EMBL" id="MFM1724554.1"/>
    </source>
</evidence>
<dbReference type="Proteomes" id="UP001629745">
    <property type="component" value="Unassembled WGS sequence"/>
</dbReference>
<keyword evidence="3 6" id="KW-0223">Dioxygenase</keyword>
<dbReference type="GO" id="GO:0051213">
    <property type="term" value="F:dioxygenase activity"/>
    <property type="evidence" value="ECO:0007669"/>
    <property type="project" value="UniProtKB-KW"/>
</dbReference>
<dbReference type="PANTHER" id="PTHR12918">
    <property type="entry name" value="CYSTEINE DIOXYGENASE"/>
    <property type="match status" value="1"/>
</dbReference>
<dbReference type="InterPro" id="IPR014710">
    <property type="entry name" value="RmlC-like_jellyroll"/>
</dbReference>
<comment type="caution">
    <text evidence="6">The sequence shown here is derived from an EMBL/GenBank/DDBJ whole genome shotgun (WGS) entry which is preliminary data.</text>
</comment>
<evidence type="ECO:0000256" key="2">
    <source>
        <dbReference type="ARBA" id="ARBA00022723"/>
    </source>
</evidence>
<dbReference type="CDD" id="cd10548">
    <property type="entry name" value="cupin_CDO"/>
    <property type="match status" value="1"/>
</dbReference>
<keyword evidence="5" id="KW-0408">Iron</keyword>
<sequence length="195" mass="21494">MHSAFSFDVSTSALDLSAHPDVRRLGSSLPTRLRPADLLRITDQGAADVIEGRHDHLLPAAFPTTERWSTRLHSDDDVDVWLISWVPDRSTELHDHAGSFGALTVLSGSLAEYRWVSGELRRRTLDAGDQASFPLGWVHDVMRAPGPVTDISEPTLSVHAYSPPLTAMSYYEVTEHGALRRSRTELTDLPEGGSK</sequence>
<dbReference type="RefSeq" id="WP_420165078.1">
    <property type="nucleotide sequence ID" value="NZ_JBDLNV010000004.1"/>
</dbReference>
<keyword evidence="4" id="KW-0560">Oxidoreductase</keyword>
<keyword evidence="2" id="KW-0479">Metal-binding</keyword>
<keyword evidence="7" id="KW-1185">Reference proteome</keyword>
<dbReference type="SUPFAM" id="SSF51182">
    <property type="entry name" value="RmlC-like cupins"/>
    <property type="match status" value="1"/>
</dbReference>